<dbReference type="GO" id="GO:0005886">
    <property type="term" value="C:plasma membrane"/>
    <property type="evidence" value="ECO:0007669"/>
    <property type="project" value="UniProtKB-SubCell"/>
</dbReference>
<evidence type="ECO:0000256" key="1">
    <source>
        <dbReference type="ARBA" id="ARBA00004651"/>
    </source>
</evidence>
<keyword evidence="5 6" id="KW-0472">Membrane</keyword>
<dbReference type="GO" id="GO:0033228">
    <property type="term" value="P:cysteine export across plasma membrane"/>
    <property type="evidence" value="ECO:0007669"/>
    <property type="project" value="TreeGrafter"/>
</dbReference>
<evidence type="ECO:0000313" key="10">
    <source>
        <dbReference type="Proteomes" id="UP001138708"/>
    </source>
</evidence>
<dbReference type="EMBL" id="JAAVUP010000004">
    <property type="protein sequence ID" value="NKE18413.1"/>
    <property type="molecule type" value="Genomic_DNA"/>
</dbReference>
<dbReference type="InterPro" id="IPR001123">
    <property type="entry name" value="LeuE-type"/>
</dbReference>
<evidence type="ECO:0000313" key="8">
    <source>
        <dbReference type="EMBL" id="NKE18413.1"/>
    </source>
</evidence>
<keyword evidence="2" id="KW-1003">Cell membrane</keyword>
<comment type="subcellular location">
    <subcellularLocation>
        <location evidence="1">Cell membrane</location>
        <topology evidence="1">Multi-pass membrane protein</topology>
    </subcellularLocation>
</comment>
<feature type="transmembrane region" description="Helical" evidence="6">
    <location>
        <begin position="179"/>
        <end position="197"/>
    </location>
</feature>
<dbReference type="RefSeq" id="WP_168042315.1">
    <property type="nucleotide sequence ID" value="NZ_JAAEDK010000056.1"/>
</dbReference>
<proteinExistence type="predicted"/>
<sequence length="200" mass="20465">MPTDTLLALLVFAAVSSITPGPSNFMLLASGANFGFRRTVPQILGISAGFGSLLLGVGLGLGAVLTAIPALHLALKFAGAGYLLVLAWRIGSARAIGAGAAVPKPLTFAEAAAFQWVNPKAWVAAVSAMAVYVSATAPFVSVILVSAVFALAILPSLAAWTGCGLVIRDLLSDARRLRLFNLSMGALLAATLWPLLLQGP</sequence>
<dbReference type="Pfam" id="PF01810">
    <property type="entry name" value="LysE"/>
    <property type="match status" value="1"/>
</dbReference>
<dbReference type="GO" id="GO:0015171">
    <property type="term" value="F:amino acid transmembrane transporter activity"/>
    <property type="evidence" value="ECO:0007669"/>
    <property type="project" value="TreeGrafter"/>
</dbReference>
<reference evidence="7" key="1">
    <citation type="submission" date="2020-01" db="EMBL/GenBank/DDBJ databases">
        <authorList>
            <person name="Rat A."/>
        </authorList>
    </citation>
    <scope>NUCLEOTIDE SEQUENCE</scope>
    <source>
        <strain evidence="7">LMG 31161</strain>
    </source>
</reference>
<feature type="transmembrane region" description="Helical" evidence="6">
    <location>
        <begin position="44"/>
        <end position="68"/>
    </location>
</feature>
<dbReference type="PANTHER" id="PTHR30086:SF20">
    <property type="entry name" value="ARGININE EXPORTER PROTEIN ARGO-RELATED"/>
    <property type="match status" value="1"/>
</dbReference>
<dbReference type="PANTHER" id="PTHR30086">
    <property type="entry name" value="ARGININE EXPORTER PROTEIN ARGO"/>
    <property type="match status" value="1"/>
</dbReference>
<keyword evidence="3 6" id="KW-0812">Transmembrane</keyword>
<dbReference type="EMBL" id="JAAEDK010000056">
    <property type="protein sequence ID" value="MBR0661529.1"/>
    <property type="molecule type" value="Genomic_DNA"/>
</dbReference>
<keyword evidence="9" id="KW-1185">Reference proteome</keyword>
<evidence type="ECO:0000256" key="5">
    <source>
        <dbReference type="ARBA" id="ARBA00023136"/>
    </source>
</evidence>
<feature type="transmembrane region" description="Helical" evidence="6">
    <location>
        <begin position="139"/>
        <end position="167"/>
    </location>
</feature>
<evidence type="ECO:0000313" key="7">
    <source>
        <dbReference type="EMBL" id="MBR0661529.1"/>
    </source>
</evidence>
<evidence type="ECO:0000313" key="9">
    <source>
        <dbReference type="Proteomes" id="UP000746741"/>
    </source>
</evidence>
<reference evidence="7" key="3">
    <citation type="journal article" date="2021" name="Syst. Appl. Microbiol.">
        <title>Roseomonas hellenica sp. nov., isolated from roots of wild-growing Alkanna tinctoria.</title>
        <authorList>
            <person name="Rat A."/>
            <person name="Naranjo H.D."/>
            <person name="Lebbe L."/>
            <person name="Cnockaert M."/>
            <person name="Krigas N."/>
            <person name="Grigoriadou K."/>
            <person name="Maloupa E."/>
            <person name="Willems A."/>
        </authorList>
    </citation>
    <scope>NUCLEOTIDE SEQUENCE</scope>
    <source>
        <strain evidence="7">LMG 31161</strain>
    </source>
</reference>
<protein>
    <submittedName>
        <fullName evidence="7">LysE family translocator</fullName>
    </submittedName>
</protein>
<reference evidence="8 9" key="2">
    <citation type="submission" date="2020-02" db="EMBL/GenBank/DDBJ databases">
        <authorList>
            <person name="Sun Q."/>
            <person name="Inoue M."/>
        </authorList>
    </citation>
    <scope>NUCLEOTIDE SEQUENCE [LARGE SCALE GENOMIC DNA]</scope>
    <source>
        <strain evidence="8 9">KCTC 22478</strain>
    </source>
</reference>
<dbReference type="Proteomes" id="UP000746741">
    <property type="component" value="Unassembled WGS sequence"/>
</dbReference>
<accession>A0A9X9WMG9</accession>
<evidence type="ECO:0000256" key="2">
    <source>
        <dbReference type="ARBA" id="ARBA00022475"/>
    </source>
</evidence>
<comment type="caution">
    <text evidence="7">The sequence shown here is derived from an EMBL/GenBank/DDBJ whole genome shotgun (WGS) entry which is preliminary data.</text>
</comment>
<evidence type="ECO:0000256" key="4">
    <source>
        <dbReference type="ARBA" id="ARBA00022989"/>
    </source>
</evidence>
<name>A0A9X9WMG9_9PROT</name>
<evidence type="ECO:0000256" key="6">
    <source>
        <dbReference type="SAM" id="Phobius"/>
    </source>
</evidence>
<dbReference type="AlphaFoldDB" id="A0A9X9WMG9"/>
<organism evidence="7 10">
    <name type="scientific">Neoroseomonas oryzicola</name>
    <dbReference type="NCBI Taxonomy" id="535904"/>
    <lineage>
        <taxon>Bacteria</taxon>
        <taxon>Pseudomonadati</taxon>
        <taxon>Pseudomonadota</taxon>
        <taxon>Alphaproteobacteria</taxon>
        <taxon>Acetobacterales</taxon>
        <taxon>Acetobacteraceae</taxon>
        <taxon>Neoroseomonas</taxon>
    </lineage>
</organism>
<evidence type="ECO:0000256" key="3">
    <source>
        <dbReference type="ARBA" id="ARBA00022692"/>
    </source>
</evidence>
<keyword evidence="4 6" id="KW-1133">Transmembrane helix</keyword>
<gene>
    <name evidence="8" type="ORF">GWK15_15780</name>
    <name evidence="7" type="ORF">GXW75_19900</name>
</gene>
<dbReference type="Proteomes" id="UP001138708">
    <property type="component" value="Unassembled WGS sequence"/>
</dbReference>